<evidence type="ECO:0000313" key="2">
    <source>
        <dbReference type="EMBL" id="KAK3756199.1"/>
    </source>
</evidence>
<reference evidence="2" key="1">
    <citation type="journal article" date="2023" name="G3 (Bethesda)">
        <title>A reference genome for the long-term kleptoplast-retaining sea slug Elysia crispata morphotype clarki.</title>
        <authorList>
            <person name="Eastman K.E."/>
            <person name="Pendleton A.L."/>
            <person name="Shaikh M.A."/>
            <person name="Suttiyut T."/>
            <person name="Ogas R."/>
            <person name="Tomko P."/>
            <person name="Gavelis G."/>
            <person name="Widhalm J.R."/>
            <person name="Wisecaver J.H."/>
        </authorList>
    </citation>
    <scope>NUCLEOTIDE SEQUENCE</scope>
    <source>
        <strain evidence="2">ECLA1</strain>
    </source>
</reference>
<sequence length="70" mass="7633">MQVVMSPSGVFVARIQAFQVSQLGTCPGQSAQLGETWRYSRAYPAPQHAMPSQRQRPGDRGCGIPGRTWG</sequence>
<accession>A0AAE0YRZ4</accession>
<gene>
    <name evidence="2" type="ORF">RRG08_015735</name>
</gene>
<dbReference type="AlphaFoldDB" id="A0AAE0YRZ4"/>
<organism evidence="2 3">
    <name type="scientific">Elysia crispata</name>
    <name type="common">lettuce slug</name>
    <dbReference type="NCBI Taxonomy" id="231223"/>
    <lineage>
        <taxon>Eukaryota</taxon>
        <taxon>Metazoa</taxon>
        <taxon>Spiralia</taxon>
        <taxon>Lophotrochozoa</taxon>
        <taxon>Mollusca</taxon>
        <taxon>Gastropoda</taxon>
        <taxon>Heterobranchia</taxon>
        <taxon>Euthyneura</taxon>
        <taxon>Panpulmonata</taxon>
        <taxon>Sacoglossa</taxon>
        <taxon>Placobranchoidea</taxon>
        <taxon>Plakobranchidae</taxon>
        <taxon>Elysia</taxon>
    </lineage>
</organism>
<feature type="region of interest" description="Disordered" evidence="1">
    <location>
        <begin position="46"/>
        <end position="70"/>
    </location>
</feature>
<dbReference type="Proteomes" id="UP001283361">
    <property type="component" value="Unassembled WGS sequence"/>
</dbReference>
<evidence type="ECO:0000313" key="3">
    <source>
        <dbReference type="Proteomes" id="UP001283361"/>
    </source>
</evidence>
<dbReference type="EMBL" id="JAWDGP010005538">
    <property type="protein sequence ID" value="KAK3756199.1"/>
    <property type="molecule type" value="Genomic_DNA"/>
</dbReference>
<keyword evidence="3" id="KW-1185">Reference proteome</keyword>
<evidence type="ECO:0000256" key="1">
    <source>
        <dbReference type="SAM" id="MobiDB-lite"/>
    </source>
</evidence>
<proteinExistence type="predicted"/>
<comment type="caution">
    <text evidence="2">The sequence shown here is derived from an EMBL/GenBank/DDBJ whole genome shotgun (WGS) entry which is preliminary data.</text>
</comment>
<feature type="compositionally biased region" description="Gly residues" evidence="1">
    <location>
        <begin position="60"/>
        <end position="70"/>
    </location>
</feature>
<protein>
    <submittedName>
        <fullName evidence="2">Uncharacterized protein</fullName>
    </submittedName>
</protein>
<name>A0AAE0YRZ4_9GAST</name>